<evidence type="ECO:0000313" key="3">
    <source>
        <dbReference type="EMBL" id="TDL29762.1"/>
    </source>
</evidence>
<dbReference type="VEuPathDB" id="FungiDB:BD410DRAFT_892999"/>
<proteinExistence type="predicted"/>
<dbReference type="InterPro" id="IPR012340">
    <property type="entry name" value="NA-bd_OB-fold"/>
</dbReference>
<keyword evidence="4" id="KW-1185">Reference proteome</keyword>
<dbReference type="OrthoDB" id="1078367at2759"/>
<dbReference type="GO" id="GO:0006264">
    <property type="term" value="P:mitochondrial DNA replication"/>
    <property type="evidence" value="ECO:0007669"/>
    <property type="project" value="TreeGrafter"/>
</dbReference>
<dbReference type="PANTHER" id="PTHR10302:SF0">
    <property type="entry name" value="SINGLE-STRANDED DNA-BINDING PROTEIN, MITOCHONDRIAL"/>
    <property type="match status" value="1"/>
</dbReference>
<evidence type="ECO:0008006" key="5">
    <source>
        <dbReference type="Google" id="ProtNLM"/>
    </source>
</evidence>
<name>A0A4R5XG50_9AGAM</name>
<dbReference type="SUPFAM" id="SSF50249">
    <property type="entry name" value="Nucleic acid-binding proteins"/>
    <property type="match status" value="1"/>
</dbReference>
<dbReference type="Pfam" id="PF00436">
    <property type="entry name" value="SSB"/>
    <property type="match status" value="1"/>
</dbReference>
<dbReference type="EMBL" id="ML170156">
    <property type="protein sequence ID" value="TDL29762.1"/>
    <property type="molecule type" value="Genomic_DNA"/>
</dbReference>
<organism evidence="3 4">
    <name type="scientific">Rickenella mellea</name>
    <dbReference type="NCBI Taxonomy" id="50990"/>
    <lineage>
        <taxon>Eukaryota</taxon>
        <taxon>Fungi</taxon>
        <taxon>Dikarya</taxon>
        <taxon>Basidiomycota</taxon>
        <taxon>Agaricomycotina</taxon>
        <taxon>Agaricomycetes</taxon>
        <taxon>Hymenochaetales</taxon>
        <taxon>Rickenellaceae</taxon>
        <taxon>Rickenella</taxon>
    </lineage>
</organism>
<dbReference type="InterPro" id="IPR000424">
    <property type="entry name" value="Primosome_PriB/ssb"/>
</dbReference>
<dbReference type="PANTHER" id="PTHR10302">
    <property type="entry name" value="SINGLE-STRANDED DNA-BINDING PROTEIN"/>
    <property type="match status" value="1"/>
</dbReference>
<accession>A0A4R5XG50</accession>
<dbReference type="STRING" id="50990.A0A4R5XG50"/>
<dbReference type="InterPro" id="IPR011344">
    <property type="entry name" value="ssDNA-bd"/>
</dbReference>
<evidence type="ECO:0000256" key="1">
    <source>
        <dbReference type="ARBA" id="ARBA00023125"/>
    </source>
</evidence>
<keyword evidence="1 2" id="KW-0238">DNA-binding</keyword>
<dbReference type="PROSITE" id="PS50935">
    <property type="entry name" value="SSB"/>
    <property type="match status" value="1"/>
</dbReference>
<sequence length="154" mass="17111">MFSFARSAVATGRALRTFSTTGSRNSDLAKLILIGRLGKDPETRQTQSQKDYIHYTVATTNYPPPPPGPDGTRPASRTSWHSVLCFNPSVFDYLRTLTKGSHVYVEANYELRDADPAADPDSPQGQRQIFLRHETIRLLRSNQPPSASNEDTSS</sequence>
<gene>
    <name evidence="3" type="ORF">BD410DRAFT_892999</name>
</gene>
<dbReference type="Gene3D" id="2.40.50.140">
    <property type="entry name" value="Nucleic acid-binding proteins"/>
    <property type="match status" value="1"/>
</dbReference>
<evidence type="ECO:0000256" key="2">
    <source>
        <dbReference type="PROSITE-ProRule" id="PRU00252"/>
    </source>
</evidence>
<dbReference type="GO" id="GO:0042645">
    <property type="term" value="C:mitochondrial nucleoid"/>
    <property type="evidence" value="ECO:0007669"/>
    <property type="project" value="TreeGrafter"/>
</dbReference>
<dbReference type="Proteomes" id="UP000294933">
    <property type="component" value="Unassembled WGS sequence"/>
</dbReference>
<evidence type="ECO:0000313" key="4">
    <source>
        <dbReference type="Proteomes" id="UP000294933"/>
    </source>
</evidence>
<protein>
    <recommendedName>
        <fullName evidence="5">Nucleic acid-binding protein</fullName>
    </recommendedName>
</protein>
<dbReference type="AlphaFoldDB" id="A0A4R5XG50"/>
<dbReference type="GO" id="GO:0003697">
    <property type="term" value="F:single-stranded DNA binding"/>
    <property type="evidence" value="ECO:0007669"/>
    <property type="project" value="InterPro"/>
</dbReference>
<reference evidence="3 4" key="1">
    <citation type="submission" date="2018-06" db="EMBL/GenBank/DDBJ databases">
        <title>A transcriptomic atlas of mushroom development highlights an independent origin of complex multicellularity.</title>
        <authorList>
            <consortium name="DOE Joint Genome Institute"/>
            <person name="Krizsan K."/>
            <person name="Almasi E."/>
            <person name="Merenyi Z."/>
            <person name="Sahu N."/>
            <person name="Viragh M."/>
            <person name="Koszo T."/>
            <person name="Mondo S."/>
            <person name="Kiss B."/>
            <person name="Balint B."/>
            <person name="Kues U."/>
            <person name="Barry K."/>
            <person name="Hegedus J.C."/>
            <person name="Henrissat B."/>
            <person name="Johnson J."/>
            <person name="Lipzen A."/>
            <person name="Ohm R."/>
            <person name="Nagy I."/>
            <person name="Pangilinan J."/>
            <person name="Yan J."/>
            <person name="Xiong Y."/>
            <person name="Grigoriev I.V."/>
            <person name="Hibbett D.S."/>
            <person name="Nagy L.G."/>
        </authorList>
    </citation>
    <scope>NUCLEOTIDE SEQUENCE [LARGE SCALE GENOMIC DNA]</scope>
    <source>
        <strain evidence="3 4">SZMC22713</strain>
    </source>
</reference>
<dbReference type="CDD" id="cd04496">
    <property type="entry name" value="SSB_OBF"/>
    <property type="match status" value="1"/>
</dbReference>